<dbReference type="PANTHER" id="PTHR10127:SF839">
    <property type="entry name" value="HATCHING ENZYME 1.2-RELATED"/>
    <property type="match status" value="1"/>
</dbReference>
<proteinExistence type="predicted"/>
<feature type="binding site" evidence="1">
    <location>
        <position position="32"/>
    </location>
    <ligand>
        <name>Zn(2+)</name>
        <dbReference type="ChEBI" id="CHEBI:29105"/>
        <note>catalytic</note>
    </ligand>
</feature>
<evidence type="ECO:0000256" key="1">
    <source>
        <dbReference type="PROSITE-ProRule" id="PRU01211"/>
    </source>
</evidence>
<keyword evidence="5" id="KW-1185">Reference proteome</keyword>
<feature type="binding site" evidence="1">
    <location>
        <position position="42"/>
    </location>
    <ligand>
        <name>Zn(2+)</name>
        <dbReference type="ChEBI" id="CHEBI:29105"/>
        <note>catalytic</note>
    </ligand>
</feature>
<dbReference type="Proteomes" id="UP001205998">
    <property type="component" value="Unassembled WGS sequence"/>
</dbReference>
<dbReference type="SMART" id="SM00235">
    <property type="entry name" value="ZnMc"/>
    <property type="match status" value="1"/>
</dbReference>
<dbReference type="AlphaFoldDB" id="A0AAD5FVK3"/>
<dbReference type="PANTHER" id="PTHR10127">
    <property type="entry name" value="DISCOIDIN, CUB, EGF, LAMININ , AND ZINC METALLOPROTEASE DOMAIN CONTAINING"/>
    <property type="match status" value="1"/>
</dbReference>
<protein>
    <recommendedName>
        <fullName evidence="2">Metalloendopeptidase</fullName>
        <ecNumber evidence="2">3.4.24.-</ecNumber>
    </recommendedName>
</protein>
<dbReference type="PRINTS" id="PR00480">
    <property type="entry name" value="ASTACIN"/>
</dbReference>
<dbReference type="GO" id="GO:0004222">
    <property type="term" value="F:metalloendopeptidase activity"/>
    <property type="evidence" value="ECO:0007669"/>
    <property type="project" value="UniProtKB-UniRule"/>
</dbReference>
<accession>A0AAD5FVK3</accession>
<keyword evidence="1 2" id="KW-0645">Protease</keyword>
<feature type="binding site" evidence="1">
    <location>
        <position position="36"/>
    </location>
    <ligand>
        <name>Zn(2+)</name>
        <dbReference type="ChEBI" id="CHEBI:29105"/>
        <note>catalytic</note>
    </ligand>
</feature>
<reference evidence="4" key="1">
    <citation type="submission" date="2018-07" db="EMBL/GenBank/DDBJ databases">
        <title>Comparative genomics of catfishes provides insights into carnivory and benthic adaptation.</title>
        <authorList>
            <person name="Zhang Y."/>
            <person name="Wang D."/>
            <person name="Peng Z."/>
            <person name="Zheng S."/>
            <person name="Shao F."/>
            <person name="Tao W."/>
        </authorList>
    </citation>
    <scope>NUCLEOTIDE SEQUENCE</scope>
    <source>
        <strain evidence="4">Chongqing</strain>
    </source>
</reference>
<comment type="caution">
    <text evidence="1">Lacks conserved residue(s) required for the propagation of feature annotation.</text>
</comment>
<keyword evidence="1 2" id="KW-0862">Zinc</keyword>
<keyword evidence="1 2" id="KW-0479">Metal-binding</keyword>
<keyword evidence="1 2" id="KW-0482">Metalloprotease</keyword>
<sequence>MITCYSYVGKTGGSQVVSLSRFGCVYHSIVEHELNHALGFYHEHFRSDRDKYVTINWQNIDPTTKSNFDLKNTNNISTTYDYSFVMHYGNTAFSINGLYTITPTPDPSVMIGQRQELSTIDIKRINILYNC</sequence>
<dbReference type="GO" id="GO:0008270">
    <property type="term" value="F:zinc ion binding"/>
    <property type="evidence" value="ECO:0007669"/>
    <property type="project" value="UniProtKB-UniRule"/>
</dbReference>
<dbReference type="SUPFAM" id="SSF55486">
    <property type="entry name" value="Metalloproteases ('zincins'), catalytic domain"/>
    <property type="match status" value="1"/>
</dbReference>
<organism evidence="4 5">
    <name type="scientific">Silurus asotus</name>
    <name type="common">Amur catfish</name>
    <name type="synonym">Parasilurus asotus</name>
    <dbReference type="NCBI Taxonomy" id="30991"/>
    <lineage>
        <taxon>Eukaryota</taxon>
        <taxon>Metazoa</taxon>
        <taxon>Chordata</taxon>
        <taxon>Craniata</taxon>
        <taxon>Vertebrata</taxon>
        <taxon>Euteleostomi</taxon>
        <taxon>Actinopterygii</taxon>
        <taxon>Neopterygii</taxon>
        <taxon>Teleostei</taxon>
        <taxon>Ostariophysi</taxon>
        <taxon>Siluriformes</taxon>
        <taxon>Siluridae</taxon>
        <taxon>Silurus</taxon>
    </lineage>
</organism>
<keyword evidence="1 2" id="KW-0378">Hydrolase</keyword>
<dbReference type="Gene3D" id="3.40.390.10">
    <property type="entry name" value="Collagenase (Catalytic Domain)"/>
    <property type="match status" value="1"/>
</dbReference>
<dbReference type="InterPro" id="IPR006026">
    <property type="entry name" value="Peptidase_Metallo"/>
</dbReference>
<comment type="caution">
    <text evidence="4">The sequence shown here is derived from an EMBL/GenBank/DDBJ whole genome shotgun (WGS) entry which is preliminary data.</text>
</comment>
<evidence type="ECO:0000259" key="3">
    <source>
        <dbReference type="PROSITE" id="PS51864"/>
    </source>
</evidence>
<dbReference type="InterPro" id="IPR001506">
    <property type="entry name" value="Peptidase_M12A"/>
</dbReference>
<feature type="active site" evidence="1">
    <location>
        <position position="33"/>
    </location>
</feature>
<gene>
    <name evidence="4" type="ORF">C0J50_10370</name>
</gene>
<comment type="cofactor">
    <cofactor evidence="1 2">
        <name>Zn(2+)</name>
        <dbReference type="ChEBI" id="CHEBI:29105"/>
    </cofactor>
    <text evidence="1 2">Binds 1 zinc ion per subunit.</text>
</comment>
<dbReference type="InterPro" id="IPR024079">
    <property type="entry name" value="MetalloPept_cat_dom_sf"/>
</dbReference>
<dbReference type="EMBL" id="MU529747">
    <property type="protein sequence ID" value="KAI5630148.1"/>
    <property type="molecule type" value="Genomic_DNA"/>
</dbReference>
<evidence type="ECO:0000313" key="5">
    <source>
        <dbReference type="Proteomes" id="UP001205998"/>
    </source>
</evidence>
<dbReference type="EC" id="3.4.24.-" evidence="2"/>
<name>A0AAD5FVK3_SILAS</name>
<evidence type="ECO:0000256" key="2">
    <source>
        <dbReference type="RuleBase" id="RU361183"/>
    </source>
</evidence>
<dbReference type="PROSITE" id="PS51864">
    <property type="entry name" value="ASTACIN"/>
    <property type="match status" value="1"/>
</dbReference>
<feature type="domain" description="Peptidase M12A" evidence="3">
    <location>
        <begin position="1"/>
        <end position="131"/>
    </location>
</feature>
<evidence type="ECO:0000313" key="4">
    <source>
        <dbReference type="EMBL" id="KAI5630148.1"/>
    </source>
</evidence>
<dbReference type="GO" id="GO:0006508">
    <property type="term" value="P:proteolysis"/>
    <property type="evidence" value="ECO:0007669"/>
    <property type="project" value="UniProtKB-KW"/>
</dbReference>
<dbReference type="Pfam" id="PF01400">
    <property type="entry name" value="Astacin"/>
    <property type="match status" value="1"/>
</dbReference>